<dbReference type="PRINTS" id="PR00990">
    <property type="entry name" value="RIBOKINASE"/>
</dbReference>
<dbReference type="EC" id="2.7.1.15" evidence="2 12"/>
<dbReference type="PROSITE" id="PS00583">
    <property type="entry name" value="PFKB_KINASES_1"/>
    <property type="match status" value="1"/>
</dbReference>
<keyword evidence="7 12" id="KW-0418">Kinase</keyword>
<name>A0A7C1PBK4_THEPE</name>
<dbReference type="Gene3D" id="3.40.1190.20">
    <property type="match status" value="1"/>
</dbReference>
<evidence type="ECO:0000256" key="3">
    <source>
        <dbReference type="ARBA" id="ARBA00016943"/>
    </source>
</evidence>
<dbReference type="PANTHER" id="PTHR10584:SF166">
    <property type="entry name" value="RIBOKINASE"/>
    <property type="match status" value="1"/>
</dbReference>
<dbReference type="NCBIfam" id="TIGR02152">
    <property type="entry name" value="D_ribokin_bact"/>
    <property type="match status" value="1"/>
</dbReference>
<dbReference type="PANTHER" id="PTHR10584">
    <property type="entry name" value="SUGAR KINASE"/>
    <property type="match status" value="1"/>
</dbReference>
<feature type="binding site" evidence="12">
    <location>
        <position position="293"/>
    </location>
    <ligand>
        <name>K(+)</name>
        <dbReference type="ChEBI" id="CHEBI:29103"/>
    </ligand>
</feature>
<evidence type="ECO:0000256" key="2">
    <source>
        <dbReference type="ARBA" id="ARBA00012035"/>
    </source>
</evidence>
<keyword evidence="8 12" id="KW-0067">ATP-binding</keyword>
<evidence type="ECO:0000256" key="11">
    <source>
        <dbReference type="ARBA" id="ARBA00023277"/>
    </source>
</evidence>
<keyword evidence="4 12" id="KW-0808">Transferase</keyword>
<feature type="binding site" evidence="12">
    <location>
        <position position="190"/>
    </location>
    <ligand>
        <name>ATP</name>
        <dbReference type="ChEBI" id="CHEBI:30616"/>
    </ligand>
</feature>
<keyword evidence="5 12" id="KW-0479">Metal-binding</keyword>
<evidence type="ECO:0000256" key="10">
    <source>
        <dbReference type="ARBA" id="ARBA00022958"/>
    </source>
</evidence>
<feature type="binding site" evidence="12">
    <location>
        <position position="252"/>
    </location>
    <ligand>
        <name>K(+)</name>
        <dbReference type="ChEBI" id="CHEBI:29103"/>
    </ligand>
</feature>
<sequence length="321" mass="34154">MAGAQRSEGVVTVVGSIHVDFFIRVPRLPRPGETIKGHGFAIKPGGKGANQAVGCGRLGLPTFMVGRLGRDFSELLLNNFRSNRVSTDYVYVDEETNTGVAFILLSDEGENMIAFDPGADYRLAPDDVKRAESVISRSSVLLTQLEVPLETVETALSLAKEKGVTTILNPAPARELPCSLLRRADVVTPNRVEAFMLTGVEVRDVKTAVEAGRKLLSMGAGSAVITMGGEGAVVVTSEDAYFVPAVRVKPVDTTGAGDAFNAGLAFGLAQGLPLVEAARLGCVIAALKVTKFGAQEGLPWREELEEYLRKGVLELTTPTRV</sequence>
<evidence type="ECO:0000256" key="1">
    <source>
        <dbReference type="ARBA" id="ARBA00005380"/>
    </source>
</evidence>
<comment type="caution">
    <text evidence="12">Lacks conserved residue(s) required for the propagation of feature annotation.</text>
</comment>
<dbReference type="CDD" id="cd01174">
    <property type="entry name" value="ribokinase"/>
    <property type="match status" value="1"/>
</dbReference>
<evidence type="ECO:0000256" key="12">
    <source>
        <dbReference type="HAMAP-Rule" id="MF_01987"/>
    </source>
</evidence>
<keyword evidence="6 12" id="KW-0547">Nucleotide-binding</keyword>
<evidence type="ECO:0000256" key="5">
    <source>
        <dbReference type="ARBA" id="ARBA00022723"/>
    </source>
</evidence>
<dbReference type="InterPro" id="IPR002173">
    <property type="entry name" value="Carboh/pur_kinase_PfkB_CS"/>
</dbReference>
<comment type="catalytic activity">
    <reaction evidence="12">
        <text>D-ribose + ATP = D-ribose 5-phosphate + ADP + H(+)</text>
        <dbReference type="Rhea" id="RHEA:13697"/>
        <dbReference type="ChEBI" id="CHEBI:15378"/>
        <dbReference type="ChEBI" id="CHEBI:30616"/>
        <dbReference type="ChEBI" id="CHEBI:47013"/>
        <dbReference type="ChEBI" id="CHEBI:78346"/>
        <dbReference type="ChEBI" id="CHEBI:456216"/>
        <dbReference type="EC" id="2.7.1.15"/>
    </reaction>
</comment>
<dbReference type="InterPro" id="IPR011877">
    <property type="entry name" value="Ribokinase"/>
</dbReference>
<feature type="active site" description="Proton acceptor" evidence="12">
    <location>
        <position position="258"/>
    </location>
</feature>
<feature type="binding site" evidence="12">
    <location>
        <position position="291"/>
    </location>
    <ligand>
        <name>K(+)</name>
        <dbReference type="ChEBI" id="CHEBI:29103"/>
    </ligand>
</feature>
<keyword evidence="9 12" id="KW-0460">Magnesium</keyword>
<evidence type="ECO:0000256" key="9">
    <source>
        <dbReference type="ARBA" id="ARBA00022842"/>
    </source>
</evidence>
<dbReference type="HAMAP" id="MF_01987">
    <property type="entry name" value="Ribokinase"/>
    <property type="match status" value="1"/>
</dbReference>
<evidence type="ECO:0000256" key="4">
    <source>
        <dbReference type="ARBA" id="ARBA00022679"/>
    </source>
</evidence>
<comment type="function">
    <text evidence="12">Catalyzes the phosphorylation of ribose at O-5 in a reaction requiring ATP and magnesium. The resulting D-ribose-5-phosphate can then be used either for sythesis of nucleotides, histidine, and tryptophan, or as a component of the pentose phosphate pathway.</text>
</comment>
<feature type="binding site" evidence="12">
    <location>
        <begin position="257"/>
        <end position="258"/>
    </location>
    <ligand>
        <name>ATP</name>
        <dbReference type="ChEBI" id="CHEBI:30616"/>
    </ligand>
</feature>
<dbReference type="InterPro" id="IPR002139">
    <property type="entry name" value="Ribo/fructo_kinase"/>
</dbReference>
<keyword evidence="12" id="KW-0963">Cytoplasm</keyword>
<dbReference type="EMBL" id="DSKP01000008">
    <property type="protein sequence ID" value="HEB48207.1"/>
    <property type="molecule type" value="Genomic_DNA"/>
</dbReference>
<feature type="binding site" evidence="12">
    <location>
        <position position="288"/>
    </location>
    <ligand>
        <name>K(+)</name>
        <dbReference type="ChEBI" id="CHEBI:29103"/>
    </ligand>
</feature>
<dbReference type="InterPro" id="IPR029056">
    <property type="entry name" value="Ribokinase-like"/>
</dbReference>
<accession>A0A7C1PBK4</accession>
<dbReference type="Pfam" id="PF00294">
    <property type="entry name" value="PfkB"/>
    <property type="match status" value="1"/>
</dbReference>
<evidence type="ECO:0000256" key="7">
    <source>
        <dbReference type="ARBA" id="ARBA00022777"/>
    </source>
</evidence>
<dbReference type="InterPro" id="IPR011611">
    <property type="entry name" value="PfkB_dom"/>
</dbReference>
<dbReference type="GO" id="GO:0005524">
    <property type="term" value="F:ATP binding"/>
    <property type="evidence" value="ECO:0007669"/>
    <property type="project" value="UniProtKB-UniRule"/>
</dbReference>
<feature type="binding site" evidence="12">
    <location>
        <begin position="18"/>
        <end position="20"/>
    </location>
    <ligand>
        <name>substrate</name>
    </ligand>
</feature>
<feature type="binding site" evidence="12">
    <location>
        <begin position="226"/>
        <end position="231"/>
    </location>
    <ligand>
        <name>ATP</name>
        <dbReference type="ChEBI" id="CHEBI:30616"/>
    </ligand>
</feature>
<feature type="binding site" evidence="12">
    <location>
        <begin position="46"/>
        <end position="50"/>
    </location>
    <ligand>
        <name>substrate</name>
    </ligand>
</feature>
<protein>
    <recommendedName>
        <fullName evidence="3 12">Ribokinase</fullName>
        <shortName evidence="12">RK</shortName>
        <ecNumber evidence="2 12">2.7.1.15</ecNumber>
    </recommendedName>
</protein>
<proteinExistence type="inferred from homology"/>
<comment type="activity regulation">
    <text evidence="12">Activated by a monovalent cation that binds near, but not in, the active site. The most likely occupant of the site in vivo is potassium. Ion binding induces a conformational change that may alter substrate affinity.</text>
</comment>
<evidence type="ECO:0000259" key="13">
    <source>
        <dbReference type="Pfam" id="PF00294"/>
    </source>
</evidence>
<dbReference type="UniPathway" id="UPA00916">
    <property type="reaction ID" value="UER00889"/>
</dbReference>
<feature type="binding site" evidence="12">
    <location>
        <position position="258"/>
    </location>
    <ligand>
        <name>substrate</name>
    </ligand>
</feature>
<gene>
    <name evidence="12 14" type="primary">rbsK</name>
    <name evidence="15" type="ORF">ENM88_00365</name>
    <name evidence="14" type="ORF">ENP77_00170</name>
</gene>
<keyword evidence="10 12" id="KW-0630">Potassium</keyword>
<comment type="caution">
    <text evidence="14">The sequence shown here is derived from an EMBL/GenBank/DDBJ whole genome shotgun (WGS) entry which is preliminary data.</text>
</comment>
<evidence type="ECO:0000313" key="14">
    <source>
        <dbReference type="EMBL" id="HEB48207.1"/>
    </source>
</evidence>
<comment type="pathway">
    <text evidence="12">Carbohydrate metabolism; D-ribose degradation; D-ribose 5-phosphate from beta-D-ribopyranose: step 2/2.</text>
</comment>
<feature type="binding site" evidence="12">
    <location>
        <position position="146"/>
    </location>
    <ligand>
        <name>substrate</name>
    </ligand>
</feature>
<organism evidence="14">
    <name type="scientific">Thermofilum pendens</name>
    <dbReference type="NCBI Taxonomy" id="2269"/>
    <lineage>
        <taxon>Archaea</taxon>
        <taxon>Thermoproteota</taxon>
        <taxon>Thermoprotei</taxon>
        <taxon>Thermofilales</taxon>
        <taxon>Thermofilaceae</taxon>
        <taxon>Thermofilum</taxon>
    </lineage>
</organism>
<comment type="subunit">
    <text evidence="12">Homodimer.</text>
</comment>
<feature type="domain" description="Carbohydrate kinase PfkB" evidence="13">
    <location>
        <begin position="11"/>
        <end position="300"/>
    </location>
</feature>
<dbReference type="GO" id="GO:0005737">
    <property type="term" value="C:cytoplasm"/>
    <property type="evidence" value="ECO:0007669"/>
    <property type="project" value="UniProtKB-SubCell"/>
</dbReference>
<comment type="cofactor">
    <cofactor evidence="12">
        <name>Mg(2+)</name>
        <dbReference type="ChEBI" id="CHEBI:18420"/>
    </cofactor>
    <text evidence="12">Requires a divalent cation, most likely magnesium in vivo, as an electrophilic catalyst to aid phosphoryl group transfer. It is the chelate of the metal and the nucleotide that is the actual substrate.</text>
</comment>
<reference evidence="14" key="1">
    <citation type="journal article" date="2020" name="mSystems">
        <title>Genome- and Community-Level Interaction Insights into Carbon Utilization and Element Cycling Functions of Hydrothermarchaeota in Hydrothermal Sediment.</title>
        <authorList>
            <person name="Zhou Z."/>
            <person name="Liu Y."/>
            <person name="Xu W."/>
            <person name="Pan J."/>
            <person name="Luo Z.H."/>
            <person name="Li M."/>
        </authorList>
    </citation>
    <scope>NUCLEOTIDE SEQUENCE [LARGE SCALE GENOMIC DNA]</scope>
    <source>
        <strain evidence="15">SpSt-1125</strain>
        <strain evidence="14">SpSt-25</strain>
    </source>
</reference>
<comment type="subcellular location">
    <subcellularLocation>
        <location evidence="12">Cytoplasm</location>
    </subcellularLocation>
</comment>
<dbReference type="AlphaFoldDB" id="A0A7C1PBK4"/>
<dbReference type="PROSITE" id="PS00584">
    <property type="entry name" value="PFKB_KINASES_2"/>
    <property type="match status" value="1"/>
</dbReference>
<dbReference type="GO" id="GO:0046872">
    <property type="term" value="F:metal ion binding"/>
    <property type="evidence" value="ECO:0007669"/>
    <property type="project" value="UniProtKB-KW"/>
</dbReference>
<feature type="binding site" evidence="12">
    <location>
        <position position="254"/>
    </location>
    <ligand>
        <name>K(+)</name>
        <dbReference type="ChEBI" id="CHEBI:29103"/>
    </ligand>
</feature>
<dbReference type="EMBL" id="DRZM01000012">
    <property type="protein sequence ID" value="HHP04184.1"/>
    <property type="molecule type" value="Genomic_DNA"/>
</dbReference>
<evidence type="ECO:0000256" key="8">
    <source>
        <dbReference type="ARBA" id="ARBA00022840"/>
    </source>
</evidence>
<dbReference type="SUPFAM" id="SSF53613">
    <property type="entry name" value="Ribokinase-like"/>
    <property type="match status" value="1"/>
</dbReference>
<evidence type="ECO:0000256" key="6">
    <source>
        <dbReference type="ARBA" id="ARBA00022741"/>
    </source>
</evidence>
<comment type="similarity">
    <text evidence="1">Belongs to the carbohydrate kinase pfkB family.</text>
</comment>
<dbReference type="GO" id="GO:0004747">
    <property type="term" value="F:ribokinase activity"/>
    <property type="evidence" value="ECO:0007669"/>
    <property type="project" value="UniProtKB-UniRule"/>
</dbReference>
<keyword evidence="11 12" id="KW-0119">Carbohydrate metabolism</keyword>
<comment type="similarity">
    <text evidence="12">Belongs to the carbohydrate kinase PfkB family. Ribokinase subfamily.</text>
</comment>
<evidence type="ECO:0000313" key="15">
    <source>
        <dbReference type="EMBL" id="HHP04184.1"/>
    </source>
</evidence>
<dbReference type="GO" id="GO:0019303">
    <property type="term" value="P:D-ribose catabolic process"/>
    <property type="evidence" value="ECO:0007669"/>
    <property type="project" value="UniProtKB-UniRule"/>
</dbReference>